<evidence type="ECO:0000313" key="4">
    <source>
        <dbReference type="Proteomes" id="UP000075714"/>
    </source>
</evidence>
<dbReference type="InterPro" id="IPR036770">
    <property type="entry name" value="Ankyrin_rpt-contain_sf"/>
</dbReference>
<dbReference type="STRING" id="33097.A0A150G6V9"/>
<dbReference type="OrthoDB" id="548600at2759"/>
<feature type="compositionally biased region" description="Polar residues" evidence="2">
    <location>
        <begin position="151"/>
        <end position="165"/>
    </location>
</feature>
<evidence type="ECO:0000313" key="3">
    <source>
        <dbReference type="EMBL" id="KXZ45568.1"/>
    </source>
</evidence>
<dbReference type="SUPFAM" id="SSF48403">
    <property type="entry name" value="Ankyrin repeat"/>
    <property type="match status" value="1"/>
</dbReference>
<feature type="region of interest" description="Disordered" evidence="2">
    <location>
        <begin position="1"/>
        <end position="20"/>
    </location>
</feature>
<gene>
    <name evidence="3" type="ORF">GPECTOR_53g154</name>
</gene>
<keyword evidence="1" id="KW-0040">ANK repeat</keyword>
<accession>A0A150G6V9</accession>
<comment type="caution">
    <text evidence="3">The sequence shown here is derived from an EMBL/GenBank/DDBJ whole genome shotgun (WGS) entry which is preliminary data.</text>
</comment>
<dbReference type="Pfam" id="PF00023">
    <property type="entry name" value="Ank"/>
    <property type="match status" value="1"/>
</dbReference>
<feature type="repeat" description="ANK" evidence="1">
    <location>
        <begin position="60"/>
        <end position="92"/>
    </location>
</feature>
<dbReference type="Gene3D" id="1.25.40.20">
    <property type="entry name" value="Ankyrin repeat-containing domain"/>
    <property type="match status" value="1"/>
</dbReference>
<dbReference type="PRINTS" id="PR01415">
    <property type="entry name" value="ANKYRIN"/>
</dbReference>
<dbReference type="SMART" id="SM00248">
    <property type="entry name" value="ANK"/>
    <property type="match status" value="3"/>
</dbReference>
<name>A0A150G6V9_GONPE</name>
<reference evidence="4" key="1">
    <citation type="journal article" date="2016" name="Nat. Commun.">
        <title>The Gonium pectorale genome demonstrates co-option of cell cycle regulation during the evolution of multicellularity.</title>
        <authorList>
            <person name="Hanschen E.R."/>
            <person name="Marriage T.N."/>
            <person name="Ferris P.J."/>
            <person name="Hamaji T."/>
            <person name="Toyoda A."/>
            <person name="Fujiyama A."/>
            <person name="Neme R."/>
            <person name="Noguchi H."/>
            <person name="Minakuchi Y."/>
            <person name="Suzuki M."/>
            <person name="Kawai-Toyooka H."/>
            <person name="Smith D.R."/>
            <person name="Sparks H."/>
            <person name="Anderson J."/>
            <person name="Bakaric R."/>
            <person name="Luria V."/>
            <person name="Karger A."/>
            <person name="Kirschner M.W."/>
            <person name="Durand P.M."/>
            <person name="Michod R.E."/>
            <person name="Nozaki H."/>
            <person name="Olson B.J."/>
        </authorList>
    </citation>
    <scope>NUCLEOTIDE SEQUENCE [LARGE SCALE GENOMIC DNA]</scope>
    <source>
        <strain evidence="4">NIES-2863</strain>
    </source>
</reference>
<sequence>MSEFEAGTERGLRAPIPPPRSLRAAQNGWTPLHFAASYGHVEALQALLDARATVDVANKNGSTPLNIAAQNGHVEALQALLRADADKEAADKDGWTPLHVVVEAVRAMLRKGYKGVDDKGAGKKHVEAVRALLIKGANKDAAEKNPVPMRNHSTTYSTAIESSSDPRAGLRPLGLSGVRSEPYVYVVSCFI</sequence>
<dbReference type="PROSITE" id="PS50088">
    <property type="entry name" value="ANK_REPEAT"/>
    <property type="match status" value="2"/>
</dbReference>
<dbReference type="Pfam" id="PF12796">
    <property type="entry name" value="Ank_2"/>
    <property type="match status" value="1"/>
</dbReference>
<dbReference type="InterPro" id="IPR053080">
    <property type="entry name" value="PP1_regulatory_subunit_27"/>
</dbReference>
<organism evidence="3 4">
    <name type="scientific">Gonium pectorale</name>
    <name type="common">Green alga</name>
    <dbReference type="NCBI Taxonomy" id="33097"/>
    <lineage>
        <taxon>Eukaryota</taxon>
        <taxon>Viridiplantae</taxon>
        <taxon>Chlorophyta</taxon>
        <taxon>core chlorophytes</taxon>
        <taxon>Chlorophyceae</taxon>
        <taxon>CS clade</taxon>
        <taxon>Chlamydomonadales</taxon>
        <taxon>Volvocaceae</taxon>
        <taxon>Gonium</taxon>
    </lineage>
</organism>
<proteinExistence type="predicted"/>
<feature type="repeat" description="ANK" evidence="1">
    <location>
        <begin position="27"/>
        <end position="59"/>
    </location>
</feature>
<evidence type="ECO:0000256" key="1">
    <source>
        <dbReference type="PROSITE-ProRule" id="PRU00023"/>
    </source>
</evidence>
<dbReference type="PANTHER" id="PTHR46899:SF3">
    <property type="entry name" value="PROTEIN PHOSPHATASE 1 REGULATORY SUBUNIT 27"/>
    <property type="match status" value="1"/>
</dbReference>
<dbReference type="Proteomes" id="UP000075714">
    <property type="component" value="Unassembled WGS sequence"/>
</dbReference>
<dbReference type="PROSITE" id="PS50297">
    <property type="entry name" value="ANK_REP_REGION"/>
    <property type="match status" value="2"/>
</dbReference>
<dbReference type="EMBL" id="LSYV01000054">
    <property type="protein sequence ID" value="KXZ45568.1"/>
    <property type="molecule type" value="Genomic_DNA"/>
</dbReference>
<dbReference type="InterPro" id="IPR002110">
    <property type="entry name" value="Ankyrin_rpt"/>
</dbReference>
<protein>
    <submittedName>
        <fullName evidence="3">Uncharacterized protein</fullName>
    </submittedName>
</protein>
<keyword evidence="4" id="KW-1185">Reference proteome</keyword>
<evidence type="ECO:0000256" key="2">
    <source>
        <dbReference type="SAM" id="MobiDB-lite"/>
    </source>
</evidence>
<dbReference type="AlphaFoldDB" id="A0A150G6V9"/>
<feature type="region of interest" description="Disordered" evidence="2">
    <location>
        <begin position="143"/>
        <end position="167"/>
    </location>
</feature>
<dbReference type="PANTHER" id="PTHR46899">
    <property type="entry name" value="PROTEIN PHOSPHATASE 1 REGULATORY SUBUNIT 27"/>
    <property type="match status" value="1"/>
</dbReference>